<reference evidence="1" key="1">
    <citation type="journal article" date="2021" name="Proc. Natl. Acad. Sci. U.S.A.">
        <title>A Catalog of Tens of Thousands of Viruses from Human Metagenomes Reveals Hidden Associations with Chronic Diseases.</title>
        <authorList>
            <person name="Tisza M.J."/>
            <person name="Buck C.B."/>
        </authorList>
    </citation>
    <scope>NUCLEOTIDE SEQUENCE</scope>
    <source>
        <strain evidence="1">CtXYk3</strain>
    </source>
</reference>
<evidence type="ECO:0000313" key="1">
    <source>
        <dbReference type="EMBL" id="DAF57912.1"/>
    </source>
</evidence>
<proteinExistence type="predicted"/>
<name>A0A8S5T455_9CAUD</name>
<organism evidence="1">
    <name type="scientific">Siphoviridae sp. ctXYk3</name>
    <dbReference type="NCBI Taxonomy" id="2827886"/>
    <lineage>
        <taxon>Viruses</taxon>
        <taxon>Duplodnaviria</taxon>
        <taxon>Heunggongvirae</taxon>
        <taxon>Uroviricota</taxon>
        <taxon>Caudoviricetes</taxon>
    </lineage>
</organism>
<protein>
    <submittedName>
        <fullName evidence="1">Uncharacterized protein</fullName>
    </submittedName>
</protein>
<accession>A0A8S5T455</accession>
<sequence length="133" mass="15667">MEIDVTKVTAIEYLEKLIKIDKEEDCFCESECNTCKYRHISCVSIEKIANMGVENHIEKVMSFTIFEPEIDWTKVENDTLIEVRDSENDDWVKRYFSHYHNGQVFAYSNGCTSKTETLVSPWEYARMIDDDDE</sequence>
<dbReference type="EMBL" id="BK032743">
    <property type="protein sequence ID" value="DAF57912.1"/>
    <property type="molecule type" value="Genomic_DNA"/>
</dbReference>